<name>A0ABD2ID25_9BILA</name>
<reference evidence="1 2" key="1">
    <citation type="submission" date="2024-10" db="EMBL/GenBank/DDBJ databases">
        <authorList>
            <person name="Kim D."/>
        </authorList>
    </citation>
    <scope>NUCLEOTIDE SEQUENCE [LARGE SCALE GENOMIC DNA]</scope>
    <source>
        <strain evidence="1">BH-2024</strain>
    </source>
</reference>
<gene>
    <name evidence="1" type="ORF">niasHT_036980</name>
</gene>
<proteinExistence type="predicted"/>
<accession>A0ABD2ID25</accession>
<evidence type="ECO:0000313" key="2">
    <source>
        <dbReference type="Proteomes" id="UP001620626"/>
    </source>
</evidence>
<dbReference type="Proteomes" id="UP001620626">
    <property type="component" value="Unassembled WGS sequence"/>
</dbReference>
<sequence length="82" mass="9186">MNWMSFVVACGRSKLRSGKKAENIFVGIWRNERESAAIDRPRGVHLEEKPPPPAAQAKAIAQIGLEHLLFRSLMFLLVGTIE</sequence>
<dbReference type="EMBL" id="JBICBT010001214">
    <property type="protein sequence ID" value="KAL3078097.1"/>
    <property type="molecule type" value="Genomic_DNA"/>
</dbReference>
<organism evidence="1 2">
    <name type="scientific">Heterodera trifolii</name>
    <dbReference type="NCBI Taxonomy" id="157864"/>
    <lineage>
        <taxon>Eukaryota</taxon>
        <taxon>Metazoa</taxon>
        <taxon>Ecdysozoa</taxon>
        <taxon>Nematoda</taxon>
        <taxon>Chromadorea</taxon>
        <taxon>Rhabditida</taxon>
        <taxon>Tylenchina</taxon>
        <taxon>Tylenchomorpha</taxon>
        <taxon>Tylenchoidea</taxon>
        <taxon>Heteroderidae</taxon>
        <taxon>Heteroderinae</taxon>
        <taxon>Heterodera</taxon>
    </lineage>
</organism>
<comment type="caution">
    <text evidence="1">The sequence shown here is derived from an EMBL/GenBank/DDBJ whole genome shotgun (WGS) entry which is preliminary data.</text>
</comment>
<dbReference type="AlphaFoldDB" id="A0ABD2ID25"/>
<keyword evidence="2" id="KW-1185">Reference proteome</keyword>
<protein>
    <submittedName>
        <fullName evidence="1">Uncharacterized protein</fullName>
    </submittedName>
</protein>
<evidence type="ECO:0000313" key="1">
    <source>
        <dbReference type="EMBL" id="KAL3078097.1"/>
    </source>
</evidence>